<dbReference type="EMBL" id="FQ311872">
    <property type="protein sequence ID" value="CBS90790.1"/>
    <property type="molecule type" value="Genomic_DNA"/>
</dbReference>
<organism evidence="1 2">
    <name type="scientific">Azospirillum lipoferum (strain 4B)</name>
    <dbReference type="NCBI Taxonomy" id="862719"/>
    <lineage>
        <taxon>Bacteria</taxon>
        <taxon>Pseudomonadati</taxon>
        <taxon>Pseudomonadota</taxon>
        <taxon>Alphaproteobacteria</taxon>
        <taxon>Rhodospirillales</taxon>
        <taxon>Azospirillaceae</taxon>
        <taxon>Azospirillum</taxon>
    </lineage>
</organism>
<dbReference type="HOGENOM" id="CLU_3021929_0_0_5"/>
<dbReference type="Proteomes" id="UP000005667">
    <property type="component" value="Plasmid AZO_p4"/>
</dbReference>
<dbReference type="KEGG" id="ali:AZOLI_p40408"/>
<reference evidence="2" key="1">
    <citation type="journal article" date="2011" name="PLoS Genet.">
        <title>Azospirillum genomes reveal transition of bacteria from aquatic to terrestrial environments.</title>
        <authorList>
            <person name="Wisniewski-Dye F."/>
            <person name="Borziak K."/>
            <person name="Khalsa-Moyers G."/>
            <person name="Alexandre G."/>
            <person name="Sukharnikov L.O."/>
            <person name="Wuichet K."/>
            <person name="Hurst G.B."/>
            <person name="McDonald W.H."/>
            <person name="Robertson J.S."/>
            <person name="Barbe V."/>
            <person name="Calteau A."/>
            <person name="Rouy Z."/>
            <person name="Mangenot S."/>
            <person name="Prigent-Combaret C."/>
            <person name="Normand P."/>
            <person name="Boyer M."/>
            <person name="Siguier P."/>
            <person name="Dessaux Y."/>
            <person name="Elmerich C."/>
            <person name="Condemine G."/>
            <person name="Krishnen G."/>
            <person name="Kennedy I."/>
            <person name="Paterson A.H."/>
            <person name="Gonzalez V."/>
            <person name="Mavingui P."/>
            <person name="Zhulin I.B."/>
        </authorList>
    </citation>
    <scope>NUCLEOTIDE SEQUENCE [LARGE SCALE GENOMIC DNA]</scope>
    <source>
        <strain evidence="2">4B</strain>
    </source>
</reference>
<dbReference type="AlphaFoldDB" id="G7ZG73"/>
<name>G7ZG73_AZOL4</name>
<evidence type="ECO:0000313" key="1">
    <source>
        <dbReference type="EMBL" id="CBS90790.1"/>
    </source>
</evidence>
<proteinExistence type="predicted"/>
<sequence>MWGFQTACAPFRLPCELFKGHKRCRLDAATKSQYHQTVALSRENRELFNRRDRLK</sequence>
<accession>G7ZG73</accession>
<keyword evidence="2" id="KW-1185">Reference proteome</keyword>
<protein>
    <submittedName>
        <fullName evidence="1">Uncharacterized protein</fullName>
    </submittedName>
</protein>
<gene>
    <name evidence="1" type="ordered locus">AZOLI_p40408</name>
</gene>
<evidence type="ECO:0000313" key="2">
    <source>
        <dbReference type="Proteomes" id="UP000005667"/>
    </source>
</evidence>
<geneLocation type="plasmid" evidence="1 2">
    <name>AZO_p4</name>
</geneLocation>
<keyword evidence="1" id="KW-0614">Plasmid</keyword>